<dbReference type="AlphaFoldDB" id="A0AA42C6M2"/>
<accession>A0AA42C6M2</accession>
<reference evidence="1" key="1">
    <citation type="submission" date="2022-10" db="EMBL/GenBank/DDBJ databases">
        <title>Gaoshiqiia sediminis gen. nov., sp. nov., isolated from coastal sediment.</title>
        <authorList>
            <person name="Yu W.X."/>
            <person name="Mu D.S."/>
            <person name="Du J.Z."/>
            <person name="Liang Y.Q."/>
        </authorList>
    </citation>
    <scope>NUCLEOTIDE SEQUENCE</scope>
    <source>
        <strain evidence="1">A06</strain>
    </source>
</reference>
<evidence type="ECO:0000313" key="2">
    <source>
        <dbReference type="Proteomes" id="UP001163821"/>
    </source>
</evidence>
<dbReference type="EMBL" id="JAPAAF010000028">
    <property type="protein sequence ID" value="MCW0484068.1"/>
    <property type="molecule type" value="Genomic_DNA"/>
</dbReference>
<protein>
    <submittedName>
        <fullName evidence="1">Uncharacterized protein</fullName>
    </submittedName>
</protein>
<comment type="caution">
    <text evidence="1">The sequence shown here is derived from an EMBL/GenBank/DDBJ whole genome shotgun (WGS) entry which is preliminary data.</text>
</comment>
<gene>
    <name evidence="1" type="ORF">N2K84_15100</name>
</gene>
<dbReference type="RefSeq" id="WP_282592660.1">
    <property type="nucleotide sequence ID" value="NZ_JAPAAF010000028.1"/>
</dbReference>
<sequence length="147" mass="15198">MKNDNLNIRVNVVANLFDKDGKLKATREVHNAVTSAGKNGIVSQLLATPALGNLTHMELGTGTGGTTKLNAYISGSRQAFTSKTAASNVLTVVANFAAGVGTGSITEAGTFDSATQDSGNMWMYATFAAIAKAAGDSLQITWTLTIN</sequence>
<name>A0AA42C6M2_9BACT</name>
<dbReference type="Proteomes" id="UP001163821">
    <property type="component" value="Unassembled WGS sequence"/>
</dbReference>
<proteinExistence type="predicted"/>
<evidence type="ECO:0000313" key="1">
    <source>
        <dbReference type="EMBL" id="MCW0484068.1"/>
    </source>
</evidence>
<organism evidence="1 2">
    <name type="scientific">Gaoshiqia sediminis</name>
    <dbReference type="NCBI Taxonomy" id="2986998"/>
    <lineage>
        <taxon>Bacteria</taxon>
        <taxon>Pseudomonadati</taxon>
        <taxon>Bacteroidota</taxon>
        <taxon>Bacteroidia</taxon>
        <taxon>Marinilabiliales</taxon>
        <taxon>Prolixibacteraceae</taxon>
        <taxon>Gaoshiqia</taxon>
    </lineage>
</organism>
<keyword evidence="2" id="KW-1185">Reference proteome</keyword>